<name>A0A100JK06_STRSC</name>
<evidence type="ECO:0000256" key="3">
    <source>
        <dbReference type="ARBA" id="ARBA00022960"/>
    </source>
</evidence>
<reference evidence="10" key="1">
    <citation type="submission" date="2015-11" db="EMBL/GenBank/DDBJ databases">
        <authorList>
            <consortium name="Cross-ministerial Strategic Innovation Promotion Program (SIP) consortium"/>
            <person name="Tomihama T."/>
            <person name="Ikenaga M."/>
            <person name="Sakai M."/>
            <person name="Okubo T."/>
            <person name="Ikeda S."/>
        </authorList>
    </citation>
    <scope>NUCLEOTIDE SEQUENCE [LARGE SCALE GENOMIC DNA]</scope>
    <source>
        <strain evidence="10">S58</strain>
    </source>
</reference>
<evidence type="ECO:0000256" key="6">
    <source>
        <dbReference type="PROSITE-ProRule" id="PRU01373"/>
    </source>
</evidence>
<dbReference type="EMBL" id="BCMM01000004">
    <property type="protein sequence ID" value="GAQ60971.1"/>
    <property type="molecule type" value="Genomic_DNA"/>
</dbReference>
<dbReference type="PANTHER" id="PTHR30582:SF33">
    <property type="entry name" value="EXPORTED PROTEIN"/>
    <property type="match status" value="1"/>
</dbReference>
<dbReference type="UniPathway" id="UPA00219"/>
<evidence type="ECO:0000259" key="8">
    <source>
        <dbReference type="PROSITE" id="PS52029"/>
    </source>
</evidence>
<reference evidence="9 10" key="2">
    <citation type="journal article" date="2016" name="Genome Announc.">
        <title>Draft Genome Sequences of Streptomyces scabiei S58, Streptomyces turgidiscabies T45, and Streptomyces acidiscabies a10, the Pathogens of Potato Common Scab, Isolated in Japan.</title>
        <authorList>
            <person name="Tomihama T."/>
            <person name="Nishi Y."/>
            <person name="Sakai M."/>
            <person name="Ikenaga M."/>
            <person name="Okubo T."/>
            <person name="Ikeda S."/>
        </authorList>
    </citation>
    <scope>NUCLEOTIDE SEQUENCE [LARGE SCALE GENOMIC DNA]</scope>
    <source>
        <strain evidence="9 10">S58</strain>
    </source>
</reference>
<dbReference type="GO" id="GO:0071555">
    <property type="term" value="P:cell wall organization"/>
    <property type="evidence" value="ECO:0007669"/>
    <property type="project" value="UniProtKB-UniRule"/>
</dbReference>
<dbReference type="GO" id="GO:0016740">
    <property type="term" value="F:transferase activity"/>
    <property type="evidence" value="ECO:0007669"/>
    <property type="project" value="UniProtKB-KW"/>
</dbReference>
<accession>A0A100JK06</accession>
<comment type="pathway">
    <text evidence="1 6">Cell wall biogenesis; peptidoglycan biosynthesis.</text>
</comment>
<reference evidence="10" key="3">
    <citation type="submission" date="2016-02" db="EMBL/GenBank/DDBJ databases">
        <title>Draft genome of pathogenic Streptomyces sp. in Japan.</title>
        <authorList>
            <person name="Tomihama T."/>
            <person name="Ikenaga M."/>
            <person name="Sakai M."/>
            <person name="Okubo T."/>
            <person name="Ikeda S."/>
        </authorList>
    </citation>
    <scope>NUCLEOTIDE SEQUENCE [LARGE SCALE GENOMIC DNA]</scope>
    <source>
        <strain evidence="10">S58</strain>
    </source>
</reference>
<dbReference type="GO" id="GO:0071972">
    <property type="term" value="F:peptidoglycan L,D-transpeptidase activity"/>
    <property type="evidence" value="ECO:0007669"/>
    <property type="project" value="TreeGrafter"/>
</dbReference>
<evidence type="ECO:0000313" key="10">
    <source>
        <dbReference type="Proteomes" id="UP000067448"/>
    </source>
</evidence>
<organism evidence="9 10">
    <name type="scientific">Streptomyces scabiei</name>
    <dbReference type="NCBI Taxonomy" id="1930"/>
    <lineage>
        <taxon>Bacteria</taxon>
        <taxon>Bacillati</taxon>
        <taxon>Actinomycetota</taxon>
        <taxon>Actinomycetes</taxon>
        <taxon>Kitasatosporales</taxon>
        <taxon>Streptomycetaceae</taxon>
        <taxon>Streptomyces</taxon>
    </lineage>
</organism>
<dbReference type="InterPro" id="IPR050979">
    <property type="entry name" value="LD-transpeptidase"/>
</dbReference>
<evidence type="ECO:0000313" key="9">
    <source>
        <dbReference type="EMBL" id="GAQ60971.1"/>
    </source>
</evidence>
<feature type="domain" description="L,D-TPase catalytic" evidence="8">
    <location>
        <begin position="214"/>
        <end position="325"/>
    </location>
</feature>
<evidence type="ECO:0000256" key="7">
    <source>
        <dbReference type="SAM" id="MobiDB-lite"/>
    </source>
</evidence>
<dbReference type="InterPro" id="IPR005490">
    <property type="entry name" value="LD_TPept_cat_dom"/>
</dbReference>
<evidence type="ECO:0000256" key="4">
    <source>
        <dbReference type="ARBA" id="ARBA00022984"/>
    </source>
</evidence>
<keyword evidence="3 6" id="KW-0133">Cell shape</keyword>
<keyword evidence="5 6" id="KW-0961">Cell wall biogenesis/degradation</keyword>
<feature type="active site" description="Nucleophile" evidence="6">
    <location>
        <position position="301"/>
    </location>
</feature>
<dbReference type="AlphaFoldDB" id="A0A100JK06"/>
<dbReference type="PANTHER" id="PTHR30582">
    <property type="entry name" value="L,D-TRANSPEPTIDASE"/>
    <property type="match status" value="1"/>
</dbReference>
<gene>
    <name evidence="9" type="ORF">SsS58_01314</name>
</gene>
<feature type="region of interest" description="Disordered" evidence="7">
    <location>
        <begin position="60"/>
        <end position="96"/>
    </location>
</feature>
<dbReference type="PROSITE" id="PS52029">
    <property type="entry name" value="LD_TPASE"/>
    <property type="match status" value="1"/>
</dbReference>
<dbReference type="Proteomes" id="UP000067448">
    <property type="component" value="Unassembled WGS sequence"/>
</dbReference>
<dbReference type="InterPro" id="IPR038063">
    <property type="entry name" value="Transpep_catalytic_dom"/>
</dbReference>
<proteinExistence type="predicted"/>
<feature type="compositionally biased region" description="Low complexity" evidence="7">
    <location>
        <begin position="60"/>
        <end position="74"/>
    </location>
</feature>
<dbReference type="Pfam" id="PF03734">
    <property type="entry name" value="YkuD"/>
    <property type="match status" value="1"/>
</dbReference>
<dbReference type="GO" id="GO:0018104">
    <property type="term" value="P:peptidoglycan-protein cross-linking"/>
    <property type="evidence" value="ECO:0007669"/>
    <property type="project" value="TreeGrafter"/>
</dbReference>
<dbReference type="GO" id="GO:0005576">
    <property type="term" value="C:extracellular region"/>
    <property type="evidence" value="ECO:0007669"/>
    <property type="project" value="TreeGrafter"/>
</dbReference>
<dbReference type="GO" id="GO:0008360">
    <property type="term" value="P:regulation of cell shape"/>
    <property type="evidence" value="ECO:0007669"/>
    <property type="project" value="UniProtKB-UniRule"/>
</dbReference>
<protein>
    <recommendedName>
        <fullName evidence="8">L,D-TPase catalytic domain-containing protein</fullName>
    </recommendedName>
</protein>
<dbReference type="SUPFAM" id="SSF141523">
    <property type="entry name" value="L,D-transpeptidase catalytic domain-like"/>
    <property type="match status" value="1"/>
</dbReference>
<sequence>MTNRDMTKPDMTNPDMMNRRRVNRPMASRRTRFRALAVCLALFPALVTALPADAAAAPRAPHRSAVPPGDGPLVPGVPPGPHQPWQIDTPDQALPPRVYAPGAAEDAVEPRRAAAGTYDLIEYVPLGEAQAFAAAAVTCTKLAGPYQRQVERYLRRKVDGKQSRADCLAIRAFQIKQRIKPAIGFAGPVTWARMQLLAARKNPNAAGKCPVRTYRVACVDLSRQLTWVQKGKKVVFGPVPMRSGRKAYPTRAGWHKVYWKHKNHWSTLYNTPMPYSQFFSGGQAFHAVYGSIYTEIGSMGCVNLRLADARTLWGVLKTKDRVFVWGKRPGK</sequence>
<feature type="region of interest" description="Disordered" evidence="7">
    <location>
        <begin position="1"/>
        <end position="26"/>
    </location>
</feature>
<dbReference type="CDD" id="cd16913">
    <property type="entry name" value="YkuD_like"/>
    <property type="match status" value="1"/>
</dbReference>
<keyword evidence="4 6" id="KW-0573">Peptidoglycan synthesis</keyword>
<keyword evidence="2" id="KW-0808">Transferase</keyword>
<evidence type="ECO:0000256" key="2">
    <source>
        <dbReference type="ARBA" id="ARBA00022679"/>
    </source>
</evidence>
<evidence type="ECO:0000256" key="5">
    <source>
        <dbReference type="ARBA" id="ARBA00023316"/>
    </source>
</evidence>
<feature type="active site" description="Proton donor/acceptor" evidence="6">
    <location>
        <position position="286"/>
    </location>
</feature>
<comment type="caution">
    <text evidence="9">The sequence shown here is derived from an EMBL/GenBank/DDBJ whole genome shotgun (WGS) entry which is preliminary data.</text>
</comment>
<dbReference type="Gene3D" id="2.40.440.10">
    <property type="entry name" value="L,D-transpeptidase catalytic domain-like"/>
    <property type="match status" value="1"/>
</dbReference>
<evidence type="ECO:0000256" key="1">
    <source>
        <dbReference type="ARBA" id="ARBA00004752"/>
    </source>
</evidence>